<sequence>MTDAGIRTIDAFSFLADEVGGVENIGFTRRDAYNFIQKIKRAKIELGDTNTLIELFKEHQLNDNMFSWDVQKDEFDRLLNFFWVDGIGKIDYDCFGDVVIFYTSYMLNKYNLVCAPFIGDLYRIRNKWSTAFNKDYFSMDILSTQRSESTNNVCHDIFKPTSSITEFETMGLLCSHCIIVLRQMAIGKIPEKYLLLRWSARARQDIYYGLNLKENSQNSFEASRGFIFRNYISRFAYEMSTRAQLNEEGEEFLLASMRDTSKKLDLIVYGKRKTYKST</sequence>
<evidence type="ECO:0000313" key="1">
    <source>
        <dbReference type="EMBL" id="PKU60072.1"/>
    </source>
</evidence>
<dbReference type="AlphaFoldDB" id="A0A2I0V9J6"/>
<dbReference type="Proteomes" id="UP000233837">
    <property type="component" value="Unassembled WGS sequence"/>
</dbReference>
<dbReference type="PANTHER" id="PTHR47718:SF17">
    <property type="entry name" value="PROTEIN FAR1-RELATED SEQUENCE 5-LIKE"/>
    <property type="match status" value="1"/>
</dbReference>
<reference evidence="1 2" key="2">
    <citation type="journal article" date="2017" name="Nature">
        <title>The Apostasia genome and the evolution of orchids.</title>
        <authorList>
            <person name="Zhang G.Q."/>
            <person name="Liu K.W."/>
            <person name="Li Z."/>
            <person name="Lohaus R."/>
            <person name="Hsiao Y.Y."/>
            <person name="Niu S.C."/>
            <person name="Wang J.Y."/>
            <person name="Lin Y.C."/>
            <person name="Xu Q."/>
            <person name="Chen L.J."/>
            <person name="Yoshida K."/>
            <person name="Fujiwara S."/>
            <person name="Wang Z.W."/>
            <person name="Zhang Y.Q."/>
            <person name="Mitsuda N."/>
            <person name="Wang M."/>
            <person name="Liu G.H."/>
            <person name="Pecoraro L."/>
            <person name="Huang H.X."/>
            <person name="Xiao X.J."/>
            <person name="Lin M."/>
            <person name="Wu X.Y."/>
            <person name="Wu W.L."/>
            <person name="Chen Y.Y."/>
            <person name="Chang S.B."/>
            <person name="Sakamoto S."/>
            <person name="Ohme-Takagi M."/>
            <person name="Yagi M."/>
            <person name="Zeng S.J."/>
            <person name="Shen C.Y."/>
            <person name="Yeh C.M."/>
            <person name="Luo Y.B."/>
            <person name="Tsai W.C."/>
            <person name="Van de Peer Y."/>
            <person name="Liu Z.J."/>
        </authorList>
    </citation>
    <scope>NUCLEOTIDE SEQUENCE [LARGE SCALE GENOMIC DNA]</scope>
    <source>
        <tissue evidence="1">The whole plant</tissue>
    </source>
</reference>
<dbReference type="EMBL" id="KZ504014">
    <property type="protein sequence ID" value="PKU60072.1"/>
    <property type="molecule type" value="Genomic_DNA"/>
</dbReference>
<proteinExistence type="predicted"/>
<protein>
    <submittedName>
        <fullName evidence="1">Protein FAR1-RELATED SEQUENCE 5</fullName>
    </submittedName>
</protein>
<dbReference type="PANTHER" id="PTHR47718">
    <property type="entry name" value="OS01G0519700 PROTEIN"/>
    <property type="match status" value="1"/>
</dbReference>
<gene>
    <name evidence="1" type="primary">FRS5</name>
    <name evidence="1" type="ORF">MA16_Dca014967</name>
</gene>
<reference evidence="1 2" key="1">
    <citation type="journal article" date="2016" name="Sci. Rep.">
        <title>The Dendrobium catenatum Lindl. genome sequence provides insights into polysaccharide synthase, floral development and adaptive evolution.</title>
        <authorList>
            <person name="Zhang G.Q."/>
            <person name="Xu Q."/>
            <person name="Bian C."/>
            <person name="Tsai W.C."/>
            <person name="Yeh C.M."/>
            <person name="Liu K.W."/>
            <person name="Yoshida K."/>
            <person name="Zhang L.S."/>
            <person name="Chang S.B."/>
            <person name="Chen F."/>
            <person name="Shi Y."/>
            <person name="Su Y.Y."/>
            <person name="Zhang Y.Q."/>
            <person name="Chen L.J."/>
            <person name="Yin Y."/>
            <person name="Lin M."/>
            <person name="Huang H."/>
            <person name="Deng H."/>
            <person name="Wang Z.W."/>
            <person name="Zhu S.L."/>
            <person name="Zhao X."/>
            <person name="Deng C."/>
            <person name="Niu S.C."/>
            <person name="Huang J."/>
            <person name="Wang M."/>
            <person name="Liu G.H."/>
            <person name="Yang H.J."/>
            <person name="Xiao X.J."/>
            <person name="Hsiao Y.Y."/>
            <person name="Wu W.L."/>
            <person name="Chen Y.Y."/>
            <person name="Mitsuda N."/>
            <person name="Ohme-Takagi M."/>
            <person name="Luo Y.B."/>
            <person name="Van de Peer Y."/>
            <person name="Liu Z.J."/>
        </authorList>
    </citation>
    <scope>NUCLEOTIDE SEQUENCE [LARGE SCALE GENOMIC DNA]</scope>
    <source>
        <tissue evidence="1">The whole plant</tissue>
    </source>
</reference>
<accession>A0A2I0V9J6</accession>
<keyword evidence="2" id="KW-1185">Reference proteome</keyword>
<name>A0A2I0V9J6_9ASPA</name>
<organism evidence="1 2">
    <name type="scientific">Dendrobium catenatum</name>
    <dbReference type="NCBI Taxonomy" id="906689"/>
    <lineage>
        <taxon>Eukaryota</taxon>
        <taxon>Viridiplantae</taxon>
        <taxon>Streptophyta</taxon>
        <taxon>Embryophyta</taxon>
        <taxon>Tracheophyta</taxon>
        <taxon>Spermatophyta</taxon>
        <taxon>Magnoliopsida</taxon>
        <taxon>Liliopsida</taxon>
        <taxon>Asparagales</taxon>
        <taxon>Orchidaceae</taxon>
        <taxon>Epidendroideae</taxon>
        <taxon>Malaxideae</taxon>
        <taxon>Dendrobiinae</taxon>
        <taxon>Dendrobium</taxon>
    </lineage>
</organism>
<evidence type="ECO:0000313" key="2">
    <source>
        <dbReference type="Proteomes" id="UP000233837"/>
    </source>
</evidence>